<name>A0A432ZDU4_9GAMM</name>
<dbReference type="Pfam" id="PF22106">
    <property type="entry name" value="NGO1945_C"/>
    <property type="match status" value="1"/>
</dbReference>
<reference evidence="3 4" key="1">
    <citation type="journal article" date="2011" name="Front. Microbiol.">
        <title>Genomic signatures of strain selection and enhancement in Bacillus atrophaeus var. globigii, a historical biowarfare simulant.</title>
        <authorList>
            <person name="Gibbons H.S."/>
            <person name="Broomall S.M."/>
            <person name="McNew L.A."/>
            <person name="Daligault H."/>
            <person name="Chapman C."/>
            <person name="Bruce D."/>
            <person name="Karavis M."/>
            <person name="Krepps M."/>
            <person name="McGregor P.A."/>
            <person name="Hong C."/>
            <person name="Park K.H."/>
            <person name="Akmal A."/>
            <person name="Feldman A."/>
            <person name="Lin J.S."/>
            <person name="Chang W.E."/>
            <person name="Higgs B.W."/>
            <person name="Demirev P."/>
            <person name="Lindquist J."/>
            <person name="Liem A."/>
            <person name="Fochler E."/>
            <person name="Read T.D."/>
            <person name="Tapia R."/>
            <person name="Johnson S."/>
            <person name="Bishop-Lilly K.A."/>
            <person name="Detter C."/>
            <person name="Han C."/>
            <person name="Sozhamannan S."/>
            <person name="Rosenzweig C.N."/>
            <person name="Skowronski E.W."/>
        </authorList>
    </citation>
    <scope>NUCLEOTIDE SEQUENCE [LARGE SCALE GENOMIC DNA]</scope>
    <source>
        <strain evidence="3 4">CL-SP19</strain>
    </source>
</reference>
<dbReference type="Gene3D" id="3.90.930.50">
    <property type="match status" value="1"/>
</dbReference>
<accession>A0A432ZDU4</accession>
<sequence>MKQPPTHEFDEVQRAFTNYVRDPDSHAIEENHLAGIEPRRLEVYKELFFNNLHSFTRTAFPVAYSIMGKEWWSQAVRIFLQEHRCHSPYFNEIAGEFLGFLRERQQPIGDTPDFLPELMHYEWVELALDNVPTDTNKLAATLSDDLVSGKPVISPAAWLLSYEYPVYEITVDNQPSPEQKKPTIVLVFRKPDFSIGFRLLTPVFAMLWQALLDTEVKSGKEAIAAVAKQLQVECNPQFVNHASDALTELMEWGAILGAESENS</sequence>
<dbReference type="EMBL" id="PIQF01000002">
    <property type="protein sequence ID" value="RUO76064.1"/>
    <property type="molecule type" value="Genomic_DNA"/>
</dbReference>
<protein>
    <submittedName>
        <fullName evidence="3">DUF2063 domain-containing protein</fullName>
    </submittedName>
</protein>
<dbReference type="InterPro" id="IPR018640">
    <property type="entry name" value="DUF2063"/>
</dbReference>
<proteinExistence type="predicted"/>
<comment type="caution">
    <text evidence="3">The sequence shown here is derived from an EMBL/GenBank/DDBJ whole genome shotgun (WGS) entry which is preliminary data.</text>
</comment>
<dbReference type="Pfam" id="PF09836">
    <property type="entry name" value="DUF2063"/>
    <property type="match status" value="1"/>
</dbReference>
<evidence type="ECO:0000259" key="2">
    <source>
        <dbReference type="Pfam" id="PF22106"/>
    </source>
</evidence>
<dbReference type="OrthoDB" id="4146344at2"/>
<dbReference type="InterPro" id="IPR044922">
    <property type="entry name" value="DUF2063_N_sf"/>
</dbReference>
<evidence type="ECO:0000259" key="1">
    <source>
        <dbReference type="Pfam" id="PF09836"/>
    </source>
</evidence>
<dbReference type="Gene3D" id="1.10.150.690">
    <property type="entry name" value="DUF2063"/>
    <property type="match status" value="1"/>
</dbReference>
<gene>
    <name evidence="3" type="ORF">CWI81_08075</name>
</gene>
<evidence type="ECO:0000313" key="3">
    <source>
        <dbReference type="EMBL" id="RUO76064.1"/>
    </source>
</evidence>
<dbReference type="Proteomes" id="UP000287908">
    <property type="component" value="Unassembled WGS sequence"/>
</dbReference>
<keyword evidence="4" id="KW-1185">Reference proteome</keyword>
<organism evidence="3 4">
    <name type="scientific">Idiomarina seosinensis</name>
    <dbReference type="NCBI Taxonomy" id="281739"/>
    <lineage>
        <taxon>Bacteria</taxon>
        <taxon>Pseudomonadati</taxon>
        <taxon>Pseudomonadota</taxon>
        <taxon>Gammaproteobacteria</taxon>
        <taxon>Alteromonadales</taxon>
        <taxon>Idiomarinaceae</taxon>
        <taxon>Idiomarina</taxon>
    </lineage>
</organism>
<feature type="domain" description="NGO1945-like C-terminal" evidence="2">
    <location>
        <begin position="154"/>
        <end position="249"/>
    </location>
</feature>
<dbReference type="RefSeq" id="WP_126784787.1">
    <property type="nucleotide sequence ID" value="NZ_PIQF01000002.1"/>
</dbReference>
<dbReference type="InterPro" id="IPR054098">
    <property type="entry name" value="NGO1945-like_C"/>
</dbReference>
<evidence type="ECO:0000313" key="4">
    <source>
        <dbReference type="Proteomes" id="UP000287908"/>
    </source>
</evidence>
<dbReference type="AlphaFoldDB" id="A0A432ZDU4"/>
<feature type="domain" description="Putative DNA-binding" evidence="1">
    <location>
        <begin position="11"/>
        <end position="101"/>
    </location>
</feature>